<dbReference type="GO" id="GO:0005829">
    <property type="term" value="C:cytosol"/>
    <property type="evidence" value="ECO:0007669"/>
    <property type="project" value="TreeGrafter"/>
</dbReference>
<evidence type="ECO:0000259" key="8">
    <source>
        <dbReference type="Pfam" id="PF20772"/>
    </source>
</evidence>
<dbReference type="Pfam" id="PF20772">
    <property type="entry name" value="TACO1_YebC_N"/>
    <property type="match status" value="1"/>
</dbReference>
<evidence type="ECO:0000259" key="7">
    <source>
        <dbReference type="Pfam" id="PF01709"/>
    </source>
</evidence>
<keyword evidence="5 6" id="KW-0804">Transcription</keyword>
<evidence type="ECO:0000313" key="9">
    <source>
        <dbReference type="EMBL" id="KKS14272.1"/>
    </source>
</evidence>
<dbReference type="PATRIC" id="fig|1619112.3.peg.1080"/>
<dbReference type="InterPro" id="IPR049083">
    <property type="entry name" value="TACO1_YebC_N"/>
</dbReference>
<accession>A0A0G0WQA4</accession>
<dbReference type="EMBL" id="LCBS01000050">
    <property type="protein sequence ID" value="KKS14272.1"/>
    <property type="molecule type" value="Genomic_DNA"/>
</dbReference>
<dbReference type="InterPro" id="IPR029072">
    <property type="entry name" value="YebC-like"/>
</dbReference>
<dbReference type="FunFam" id="1.10.10.200:FF:000002">
    <property type="entry name" value="Probable transcriptional regulatory protein CLM62_37755"/>
    <property type="match status" value="1"/>
</dbReference>
<reference evidence="9 10" key="1">
    <citation type="journal article" date="2015" name="Nature">
        <title>rRNA introns, odd ribosomes, and small enigmatic genomes across a large radiation of phyla.</title>
        <authorList>
            <person name="Brown C.T."/>
            <person name="Hug L.A."/>
            <person name="Thomas B.C."/>
            <person name="Sharon I."/>
            <person name="Castelle C.J."/>
            <person name="Singh A."/>
            <person name="Wilkins M.J."/>
            <person name="Williams K.H."/>
            <person name="Banfield J.F."/>
        </authorList>
    </citation>
    <scope>NUCLEOTIDE SEQUENCE [LARGE SCALE GENOMIC DNA]</scope>
</reference>
<dbReference type="InterPro" id="IPR048300">
    <property type="entry name" value="TACO1_YebC-like_2nd/3rd_dom"/>
</dbReference>
<evidence type="ECO:0000256" key="3">
    <source>
        <dbReference type="ARBA" id="ARBA00023015"/>
    </source>
</evidence>
<keyword evidence="2 6" id="KW-0963">Cytoplasm</keyword>
<evidence type="ECO:0000256" key="4">
    <source>
        <dbReference type="ARBA" id="ARBA00023125"/>
    </source>
</evidence>
<name>A0A0G0WQA4_UNCKA</name>
<organism evidence="9 10">
    <name type="scientific">candidate division WWE3 bacterium GW2011_GWB1_41_6</name>
    <dbReference type="NCBI Taxonomy" id="1619112"/>
    <lineage>
        <taxon>Bacteria</taxon>
        <taxon>Katanobacteria</taxon>
    </lineage>
</organism>
<evidence type="ECO:0000256" key="5">
    <source>
        <dbReference type="ARBA" id="ARBA00023163"/>
    </source>
</evidence>
<evidence type="ECO:0000256" key="2">
    <source>
        <dbReference type="ARBA" id="ARBA00022490"/>
    </source>
</evidence>
<dbReference type="InterPro" id="IPR002876">
    <property type="entry name" value="Transcrip_reg_TACO1-like"/>
</dbReference>
<evidence type="ECO:0000256" key="1">
    <source>
        <dbReference type="ARBA" id="ARBA00008724"/>
    </source>
</evidence>
<dbReference type="HAMAP" id="MF_00693">
    <property type="entry name" value="Transcrip_reg_TACO1"/>
    <property type="match status" value="1"/>
</dbReference>
<evidence type="ECO:0000256" key="6">
    <source>
        <dbReference type="HAMAP-Rule" id="MF_00693"/>
    </source>
</evidence>
<dbReference type="Gene3D" id="1.10.10.200">
    <property type="match status" value="1"/>
</dbReference>
<feature type="domain" description="TACO1/YebC-like second and third" evidence="7">
    <location>
        <begin position="95"/>
        <end position="148"/>
    </location>
</feature>
<dbReference type="GO" id="GO:0006355">
    <property type="term" value="P:regulation of DNA-templated transcription"/>
    <property type="evidence" value="ECO:0007669"/>
    <property type="project" value="UniProtKB-UniRule"/>
</dbReference>
<feature type="domain" description="TACO1/YebC-like second and third" evidence="7">
    <location>
        <begin position="154"/>
        <end position="189"/>
    </location>
</feature>
<comment type="similarity">
    <text evidence="1 6">Belongs to the TACO1 family.</text>
</comment>
<dbReference type="Proteomes" id="UP000034163">
    <property type="component" value="Unassembled WGS sequence"/>
</dbReference>
<dbReference type="Gene3D" id="3.30.70.980">
    <property type="match status" value="1"/>
</dbReference>
<proteinExistence type="inferred from homology"/>
<evidence type="ECO:0000313" key="10">
    <source>
        <dbReference type="Proteomes" id="UP000034163"/>
    </source>
</evidence>
<comment type="subcellular location">
    <subcellularLocation>
        <location evidence="6">Cytoplasm</location>
    </subcellularLocation>
</comment>
<protein>
    <recommendedName>
        <fullName evidence="6">Probable transcriptional regulatory protein UU72_C0050G0006</fullName>
    </recommendedName>
</protein>
<sequence length="194" mass="20768">MLAPILSARMCAMSGHSHWSTVKRDKASADAKRSQIFSKLSRAITVAARMGGGDPDSNANLRLAVDKAKEANMPKDNIERAINKGLGVASDGQSYEEVIYEGYGPSGAAFIVKAVTDNKNRTVAEIRSMFSRLGGSLGGAGSTSYIFGQDPENPSFTVEVGDPETAGKLERLHEELDAHDDVQEVYSNFSVVVN</sequence>
<comment type="caution">
    <text evidence="9">The sequence shown here is derived from an EMBL/GenBank/DDBJ whole genome shotgun (WGS) entry which is preliminary data.</text>
</comment>
<dbReference type="PANTHER" id="PTHR12532:SF6">
    <property type="entry name" value="TRANSCRIPTIONAL REGULATORY PROTEIN YEBC-RELATED"/>
    <property type="match status" value="1"/>
</dbReference>
<dbReference type="Pfam" id="PF01709">
    <property type="entry name" value="Transcrip_reg"/>
    <property type="match status" value="2"/>
</dbReference>
<dbReference type="InterPro" id="IPR017856">
    <property type="entry name" value="Integrase-like_N"/>
</dbReference>
<feature type="domain" description="TACO1/YebC-like N-terminal" evidence="8">
    <location>
        <begin position="17"/>
        <end position="87"/>
    </location>
</feature>
<dbReference type="InterPro" id="IPR026564">
    <property type="entry name" value="Transcrip_reg_TACO1-like_dom3"/>
</dbReference>
<dbReference type="SUPFAM" id="SSF75625">
    <property type="entry name" value="YebC-like"/>
    <property type="match status" value="1"/>
</dbReference>
<dbReference type="PANTHER" id="PTHR12532">
    <property type="entry name" value="TRANSLATIONAL ACTIVATOR OF CYTOCHROME C OXIDASE 1"/>
    <property type="match status" value="1"/>
</dbReference>
<gene>
    <name evidence="9" type="ORF">UU72_C0050G0006</name>
</gene>
<keyword evidence="4 6" id="KW-0238">DNA-binding</keyword>
<dbReference type="AlphaFoldDB" id="A0A0G0WQA4"/>
<dbReference type="GO" id="GO:0003677">
    <property type="term" value="F:DNA binding"/>
    <property type="evidence" value="ECO:0007669"/>
    <property type="project" value="UniProtKB-UniRule"/>
</dbReference>
<keyword evidence="3 6" id="KW-0805">Transcription regulation</keyword>